<evidence type="ECO:0000256" key="2">
    <source>
        <dbReference type="ARBA" id="ARBA00022448"/>
    </source>
</evidence>
<keyword evidence="3 5" id="KW-0732">Signal</keyword>
<evidence type="ECO:0000313" key="7">
    <source>
        <dbReference type="EMBL" id="MFC3931797.1"/>
    </source>
</evidence>
<name>A0ABV8D0H3_9STRE</name>
<proteinExistence type="inferred from homology"/>
<evidence type="ECO:0000256" key="3">
    <source>
        <dbReference type="ARBA" id="ARBA00022729"/>
    </source>
</evidence>
<feature type="domain" description="Leucine-binding protein" evidence="6">
    <location>
        <begin position="39"/>
        <end position="383"/>
    </location>
</feature>
<dbReference type="RefSeq" id="WP_380430421.1">
    <property type="nucleotide sequence ID" value="NZ_JBHSAC010000028.1"/>
</dbReference>
<dbReference type="Proteomes" id="UP001595901">
    <property type="component" value="Unassembled WGS sequence"/>
</dbReference>
<dbReference type="InterPro" id="IPR028081">
    <property type="entry name" value="Leu-bd"/>
</dbReference>
<evidence type="ECO:0000259" key="6">
    <source>
        <dbReference type="Pfam" id="PF13458"/>
    </source>
</evidence>
<accession>A0ABV8D0H3</accession>
<dbReference type="EMBL" id="JBHSAC010000028">
    <property type="protein sequence ID" value="MFC3931797.1"/>
    <property type="molecule type" value="Genomic_DNA"/>
</dbReference>
<evidence type="ECO:0000256" key="5">
    <source>
        <dbReference type="SAM" id="SignalP"/>
    </source>
</evidence>
<dbReference type="CDD" id="cd06347">
    <property type="entry name" value="PBP1_ABC_LivK_ligand_binding-like"/>
    <property type="match status" value="1"/>
</dbReference>
<evidence type="ECO:0000256" key="1">
    <source>
        <dbReference type="ARBA" id="ARBA00010062"/>
    </source>
</evidence>
<sequence>MYKKIIATGMVLLAAVTLVACGKSPDVTSNATGTKIGDTIKIGVDMELTGPVSAYGSAENQGIKLAVKEINKAGGVDGKKLELITKDNKSDNAEASTAATNLAVQSQVNAIIGPATSGAVSAASLNAQKTGVPLLSPSGTQDDLTVDEINGKTTVKQFVFRTTFKDSYQGQVLAQYASENMKANKVVLFYDNSSDYAKGIAEEFKKTYKGNIVSTQTFAANDTDFQSTLTKIKNLDYDAIIMPGYYTETGLITKQARDMGISAPILGPDGFSDKTFIDLAGKKNASNVYYVSGYSTNTSLSAKANDFIKNFKSEYGNEPNQFSALSYDSVYMIAAAAKGADDSVELAANLAKLKNFDGVTGNMTIDKHHNPIKSAVMVKLDNGAETSADTVTVKK</sequence>
<comment type="similarity">
    <text evidence="1">Belongs to the leucine-binding protein family.</text>
</comment>
<dbReference type="Pfam" id="PF13458">
    <property type="entry name" value="Peripla_BP_6"/>
    <property type="match status" value="1"/>
</dbReference>
<reference evidence="8" key="1">
    <citation type="journal article" date="2019" name="Int. J. Syst. Evol. Microbiol.">
        <title>The Global Catalogue of Microorganisms (GCM) 10K type strain sequencing project: providing services to taxonomists for standard genome sequencing and annotation.</title>
        <authorList>
            <consortium name="The Broad Institute Genomics Platform"/>
            <consortium name="The Broad Institute Genome Sequencing Center for Infectious Disease"/>
            <person name="Wu L."/>
            <person name="Ma J."/>
        </authorList>
    </citation>
    <scope>NUCLEOTIDE SEQUENCE [LARGE SCALE GENOMIC DNA]</scope>
    <source>
        <strain evidence="8">CCUG 58728</strain>
    </source>
</reference>
<keyword evidence="8" id="KW-1185">Reference proteome</keyword>
<dbReference type="PROSITE" id="PS51257">
    <property type="entry name" value="PROKAR_LIPOPROTEIN"/>
    <property type="match status" value="1"/>
</dbReference>
<dbReference type="PANTHER" id="PTHR30483">
    <property type="entry name" value="LEUCINE-SPECIFIC-BINDING PROTEIN"/>
    <property type="match status" value="1"/>
</dbReference>
<evidence type="ECO:0000313" key="8">
    <source>
        <dbReference type="Proteomes" id="UP001595901"/>
    </source>
</evidence>
<dbReference type="PRINTS" id="PR00337">
    <property type="entry name" value="LEUILEVALBP"/>
</dbReference>
<keyword evidence="4" id="KW-0029">Amino-acid transport</keyword>
<evidence type="ECO:0000256" key="4">
    <source>
        <dbReference type="ARBA" id="ARBA00022970"/>
    </source>
</evidence>
<protein>
    <submittedName>
        <fullName evidence="7">ABC transporter substrate-binding protein</fullName>
    </submittedName>
</protein>
<feature type="signal peptide" evidence="5">
    <location>
        <begin position="1"/>
        <end position="20"/>
    </location>
</feature>
<dbReference type="InterPro" id="IPR000709">
    <property type="entry name" value="Leu_Ile_Val-bd"/>
</dbReference>
<comment type="caution">
    <text evidence="7">The sequence shown here is derived from an EMBL/GenBank/DDBJ whole genome shotgun (WGS) entry which is preliminary data.</text>
</comment>
<dbReference type="SUPFAM" id="SSF53822">
    <property type="entry name" value="Periplasmic binding protein-like I"/>
    <property type="match status" value="1"/>
</dbReference>
<gene>
    <name evidence="7" type="ORF">ACFOSE_03200</name>
</gene>
<dbReference type="InterPro" id="IPR028082">
    <property type="entry name" value="Peripla_BP_I"/>
</dbReference>
<organism evidence="7 8">
    <name type="scientific">Streptococcus dentapri</name>
    <dbReference type="NCBI Taxonomy" id="573564"/>
    <lineage>
        <taxon>Bacteria</taxon>
        <taxon>Bacillati</taxon>
        <taxon>Bacillota</taxon>
        <taxon>Bacilli</taxon>
        <taxon>Lactobacillales</taxon>
        <taxon>Streptococcaceae</taxon>
        <taxon>Streptococcus</taxon>
    </lineage>
</organism>
<dbReference type="PANTHER" id="PTHR30483:SF6">
    <property type="entry name" value="PERIPLASMIC BINDING PROTEIN OF ABC TRANSPORTER FOR NATURAL AMINO ACIDS"/>
    <property type="match status" value="1"/>
</dbReference>
<dbReference type="InterPro" id="IPR051010">
    <property type="entry name" value="BCAA_transport"/>
</dbReference>
<keyword evidence="2" id="KW-0813">Transport</keyword>
<dbReference type="Gene3D" id="3.40.50.2300">
    <property type="match status" value="2"/>
</dbReference>
<feature type="chain" id="PRO_5046123842" evidence="5">
    <location>
        <begin position="21"/>
        <end position="395"/>
    </location>
</feature>